<evidence type="ECO:0000313" key="3">
    <source>
        <dbReference type="Proteomes" id="UP000003157"/>
    </source>
</evidence>
<accession>E7GDI9</accession>
<keyword evidence="1" id="KW-1133">Transmembrane helix</keyword>
<dbReference type="HOGENOM" id="CLU_074054_0_1_9"/>
<dbReference type="STRING" id="100884.GCA_000269565_00495"/>
<protein>
    <recommendedName>
        <fullName evidence="4">TraX family protein</fullName>
    </recommendedName>
</protein>
<dbReference type="Pfam" id="PF05857">
    <property type="entry name" value="TraX"/>
    <property type="match status" value="1"/>
</dbReference>
<dbReference type="GeneID" id="78228403"/>
<dbReference type="RefSeq" id="WP_008789919.1">
    <property type="nucleotide sequence ID" value="NZ_AKCB01000001.1"/>
</dbReference>
<dbReference type="Proteomes" id="UP000003157">
    <property type="component" value="Unassembled WGS sequence"/>
</dbReference>
<keyword evidence="3" id="KW-1185">Reference proteome</keyword>
<feature type="transmembrane region" description="Helical" evidence="1">
    <location>
        <begin position="46"/>
        <end position="66"/>
    </location>
</feature>
<feature type="transmembrane region" description="Helical" evidence="1">
    <location>
        <begin position="106"/>
        <end position="131"/>
    </location>
</feature>
<evidence type="ECO:0000313" key="2">
    <source>
        <dbReference type="EMBL" id="EFW04040.1"/>
    </source>
</evidence>
<feature type="transmembrane region" description="Helical" evidence="1">
    <location>
        <begin position="78"/>
        <end position="100"/>
    </location>
</feature>
<name>E7GDI9_9FIRM</name>
<dbReference type="InterPro" id="IPR008875">
    <property type="entry name" value="TraX"/>
</dbReference>
<dbReference type="AlphaFoldDB" id="E7GDI9"/>
<feature type="transmembrane region" description="Helical" evidence="1">
    <location>
        <begin position="143"/>
        <end position="171"/>
    </location>
</feature>
<dbReference type="eggNOG" id="ENOG5031QMC">
    <property type="taxonomic scope" value="Bacteria"/>
</dbReference>
<evidence type="ECO:0008006" key="4">
    <source>
        <dbReference type="Google" id="ProtNLM"/>
    </source>
</evidence>
<keyword evidence="1" id="KW-0812">Transmembrane</keyword>
<sequence>MKNLTSYHLKIIAMITMVIDHSCKIFSLLLIQFLGFLENQNVVYCTYYFIEGIGRISFILFAFMIAEGCRHTHDIQKYVGRLLLFALISEFPFQWMISIITGTSFAFSLTMTNIFFTLALGAIAIAGYQFFLQKALKKWIPLILCSLVSLLIQCDYHIFGVITIFICYYFQDNKKKKFIFNNTYGYSIFNL</sequence>
<gene>
    <name evidence="2" type="ORF">HMPREF9488_02832</name>
</gene>
<comment type="caution">
    <text evidence="2">The sequence shown here is derived from an EMBL/GenBank/DDBJ whole genome shotgun (WGS) entry which is preliminary data.</text>
</comment>
<feature type="transmembrane region" description="Helical" evidence="1">
    <location>
        <begin position="12"/>
        <end position="34"/>
    </location>
</feature>
<dbReference type="EMBL" id="ADKX01000041">
    <property type="protein sequence ID" value="EFW04040.1"/>
    <property type="molecule type" value="Genomic_DNA"/>
</dbReference>
<proteinExistence type="predicted"/>
<reference evidence="2 3" key="1">
    <citation type="submission" date="2010-12" db="EMBL/GenBank/DDBJ databases">
        <title>The Genome Sequence of Coprobacillus sp. strain 29_1.</title>
        <authorList>
            <consortium name="The Broad Institute Genome Sequencing Platform"/>
            <person name="Earl A."/>
            <person name="Ward D."/>
            <person name="Feldgarden M."/>
            <person name="Gevers D."/>
            <person name="Daigneault M."/>
            <person name="Sibley C.D."/>
            <person name="White A."/>
            <person name="Strauss J."/>
            <person name="Allen-Vercoe E."/>
            <person name="Young S.K."/>
            <person name="Zeng Q."/>
            <person name="Gargeya S."/>
            <person name="Fitzgerald M."/>
            <person name="Haas B."/>
            <person name="Abouelleil A."/>
            <person name="Alvarado L."/>
            <person name="Arachchi H.M."/>
            <person name="Berlin A."/>
            <person name="Brown A."/>
            <person name="Chapman S.B."/>
            <person name="Chen Z."/>
            <person name="Dunbar C."/>
            <person name="Freedman E."/>
            <person name="Gearin G."/>
            <person name="Gellesch M."/>
            <person name="Goldberg J."/>
            <person name="Griggs A."/>
            <person name="Gujja S."/>
            <person name="Heilman E."/>
            <person name="Heiman D."/>
            <person name="Howarth C."/>
            <person name="Larson L."/>
            <person name="Lui A."/>
            <person name="MacDonald P.J.P."/>
            <person name="Mehta T."/>
            <person name="Montmayeur A."/>
            <person name="Murphy C."/>
            <person name="Neiman D."/>
            <person name="Pearson M."/>
            <person name="Priest M."/>
            <person name="Roberts A."/>
            <person name="Saif S."/>
            <person name="Shea T."/>
            <person name="Shenoy N."/>
            <person name="Sisk P."/>
            <person name="Stolte C."/>
            <person name="Sykes S."/>
            <person name="White J."/>
            <person name="Yandava C."/>
            <person name="Nusbaum C."/>
            <person name="Birren B."/>
        </authorList>
    </citation>
    <scope>NUCLEOTIDE SEQUENCE [LARGE SCALE GENOMIC DNA]</scope>
    <source>
        <strain evidence="2 3">29_1</strain>
    </source>
</reference>
<keyword evidence="1" id="KW-0472">Membrane</keyword>
<dbReference type="OrthoDB" id="9781069at2"/>
<organism evidence="2 3">
    <name type="scientific">Coprobacillus cateniformis</name>
    <dbReference type="NCBI Taxonomy" id="100884"/>
    <lineage>
        <taxon>Bacteria</taxon>
        <taxon>Bacillati</taxon>
        <taxon>Bacillota</taxon>
        <taxon>Erysipelotrichia</taxon>
        <taxon>Erysipelotrichales</taxon>
        <taxon>Coprobacillaceae</taxon>
        <taxon>Coprobacillus</taxon>
    </lineage>
</organism>
<evidence type="ECO:0000256" key="1">
    <source>
        <dbReference type="SAM" id="Phobius"/>
    </source>
</evidence>